<comment type="caution">
    <text evidence="4">The sequence shown here is derived from an EMBL/GenBank/DDBJ whole genome shotgun (WGS) entry which is preliminary data.</text>
</comment>
<feature type="binding site" evidence="3">
    <location>
        <position position="12"/>
    </location>
    <ligand>
        <name>Zn(2+)</name>
        <dbReference type="ChEBI" id="CHEBI:29105"/>
    </ligand>
</feature>
<dbReference type="GO" id="GO:0008657">
    <property type="term" value="F:DNA topoisomerase type II (double strand cut, ATP-hydrolyzing) inhibitor activity"/>
    <property type="evidence" value="ECO:0007669"/>
    <property type="project" value="UniProtKB-UniRule"/>
</dbReference>
<protein>
    <recommendedName>
        <fullName evidence="3">DNA gyrase inhibitor YacG</fullName>
    </recommendedName>
</protein>
<dbReference type="EMBL" id="JQGJ01000022">
    <property type="protein sequence ID" value="KHK62055.1"/>
    <property type="molecule type" value="Genomic_DNA"/>
</dbReference>
<dbReference type="PANTHER" id="PTHR36150:SF1">
    <property type="entry name" value="DNA GYRASE INHIBITOR YACG"/>
    <property type="match status" value="1"/>
</dbReference>
<keyword evidence="2 3" id="KW-0862">Zinc</keyword>
<accession>A0A0B1YUA5</accession>
<feature type="binding site" evidence="3">
    <location>
        <position position="9"/>
    </location>
    <ligand>
        <name>Zn(2+)</name>
        <dbReference type="ChEBI" id="CHEBI:29105"/>
    </ligand>
</feature>
<dbReference type="AlphaFoldDB" id="A0A0B1YUA5"/>
<dbReference type="GO" id="GO:0008270">
    <property type="term" value="F:zinc ion binding"/>
    <property type="evidence" value="ECO:0007669"/>
    <property type="project" value="UniProtKB-UniRule"/>
</dbReference>
<proteinExistence type="inferred from homology"/>
<dbReference type="InterPro" id="IPR005584">
    <property type="entry name" value="DNA_gyrase_inhibitor_YacG"/>
</dbReference>
<dbReference type="SUPFAM" id="SSF57716">
    <property type="entry name" value="Glucocorticoid receptor-like (DNA-binding domain)"/>
    <property type="match status" value="1"/>
</dbReference>
<dbReference type="Proteomes" id="UP000030949">
    <property type="component" value="Unassembled WGS sequence"/>
</dbReference>
<dbReference type="InterPro" id="IPR013088">
    <property type="entry name" value="Znf_NHR/GATA"/>
</dbReference>
<sequence>MSQPPIVDCPTCGAPVEWTPENKFRPFCSDRCKLIDLGAWASEEHKIPVATDAEDELFSEDFNPRSHH</sequence>
<comment type="function">
    <text evidence="3">Inhibits all the catalytic activities of DNA gyrase by preventing its interaction with DNA. Acts by binding directly to the C-terminal domain of GyrB, which probably disrupts DNA binding by the gyrase.</text>
</comment>
<evidence type="ECO:0000256" key="3">
    <source>
        <dbReference type="HAMAP-Rule" id="MF_00649"/>
    </source>
</evidence>
<reference evidence="5" key="1">
    <citation type="submission" date="2015-03" db="EMBL/GenBank/DDBJ databases">
        <title>Pseudomonas frederiksbergensis hydrocarbon degrader.</title>
        <authorList>
            <person name="Brown L.M."/>
            <person name="Ruiz O.N."/>
            <person name="Mueller S."/>
            <person name="Gunasekera T.S."/>
        </authorList>
    </citation>
    <scope>NUCLEOTIDE SEQUENCE [LARGE SCALE GENOMIC DNA]</scope>
    <source>
        <strain evidence="5">SI8</strain>
    </source>
</reference>
<dbReference type="HAMAP" id="MF_00649">
    <property type="entry name" value="DNA_gyrase_inhibitor_YacG"/>
    <property type="match status" value="1"/>
</dbReference>
<feature type="binding site" evidence="3">
    <location>
        <position position="32"/>
    </location>
    <ligand>
        <name>Zn(2+)</name>
        <dbReference type="ChEBI" id="CHEBI:29105"/>
    </ligand>
</feature>
<gene>
    <name evidence="3" type="primary">yacG</name>
    <name evidence="4" type="ORF">JZ00_25065</name>
</gene>
<dbReference type="Pfam" id="PF03884">
    <property type="entry name" value="YacG"/>
    <property type="match status" value="1"/>
</dbReference>
<evidence type="ECO:0000313" key="5">
    <source>
        <dbReference type="Proteomes" id="UP000030949"/>
    </source>
</evidence>
<dbReference type="PANTHER" id="PTHR36150">
    <property type="entry name" value="DNA GYRASE INHIBITOR YACG"/>
    <property type="match status" value="1"/>
</dbReference>
<evidence type="ECO:0000313" key="4">
    <source>
        <dbReference type="EMBL" id="KHK62055.1"/>
    </source>
</evidence>
<keyword evidence="1 3" id="KW-0479">Metal-binding</keyword>
<dbReference type="GO" id="GO:0006355">
    <property type="term" value="P:regulation of DNA-templated transcription"/>
    <property type="evidence" value="ECO:0007669"/>
    <property type="project" value="InterPro"/>
</dbReference>
<evidence type="ECO:0000256" key="1">
    <source>
        <dbReference type="ARBA" id="ARBA00022723"/>
    </source>
</evidence>
<evidence type="ECO:0000256" key="2">
    <source>
        <dbReference type="ARBA" id="ARBA00022833"/>
    </source>
</evidence>
<dbReference type="RefSeq" id="WP_039593873.1">
    <property type="nucleotide sequence ID" value="NZ_JQGJ02000019.1"/>
</dbReference>
<organism evidence="4 5">
    <name type="scientific">Pseudomonas frederiksbergensis</name>
    <dbReference type="NCBI Taxonomy" id="104087"/>
    <lineage>
        <taxon>Bacteria</taxon>
        <taxon>Pseudomonadati</taxon>
        <taxon>Pseudomonadota</taxon>
        <taxon>Gammaproteobacteria</taxon>
        <taxon>Pseudomonadales</taxon>
        <taxon>Pseudomonadaceae</taxon>
        <taxon>Pseudomonas</taxon>
    </lineage>
</organism>
<comment type="subunit">
    <text evidence="3">Interacts with GyrB.</text>
</comment>
<feature type="binding site" evidence="3">
    <location>
        <position position="28"/>
    </location>
    <ligand>
        <name>Zn(2+)</name>
        <dbReference type="ChEBI" id="CHEBI:29105"/>
    </ligand>
</feature>
<dbReference type="Gene3D" id="3.30.50.10">
    <property type="entry name" value="Erythroid Transcription Factor GATA-1, subunit A"/>
    <property type="match status" value="1"/>
</dbReference>
<name>A0A0B1YUA5_9PSED</name>
<comment type="similarity">
    <text evidence="3">Belongs to the DNA gyrase inhibitor YacG family.</text>
</comment>
<comment type="cofactor">
    <cofactor evidence="3">
        <name>Zn(2+)</name>
        <dbReference type="ChEBI" id="CHEBI:29105"/>
    </cofactor>
    <text evidence="3">Binds 1 zinc ion.</text>
</comment>
<dbReference type="OrthoDB" id="9809663at2"/>
<dbReference type="NCBIfam" id="NF001638">
    <property type="entry name" value="PRK00418.1"/>
    <property type="match status" value="1"/>
</dbReference>